<reference evidence="1 2" key="1">
    <citation type="journal article" date="2015" name="Genome Announc.">
        <title>Complete Genome Sequence of Methylobacterium aquaticum Strain 22A, Isolated from Racomitrium japonicum Moss.</title>
        <authorList>
            <person name="Tani A."/>
            <person name="Ogura Y."/>
            <person name="Hayashi T."/>
            <person name="Kimbara K."/>
        </authorList>
    </citation>
    <scope>NUCLEOTIDE SEQUENCE [LARGE SCALE GENOMIC DNA]</scope>
    <source>
        <strain evidence="1 2">MA-22A</strain>
    </source>
</reference>
<evidence type="ECO:0000313" key="2">
    <source>
        <dbReference type="Proteomes" id="UP000061432"/>
    </source>
</evidence>
<dbReference type="EMBL" id="AP014704">
    <property type="protein sequence ID" value="BAR47247.1"/>
    <property type="molecule type" value="Genomic_DNA"/>
</dbReference>
<name>A0A1Y0ZCJ5_9HYPH</name>
<dbReference type="OrthoDB" id="7999573at2"/>
<organism evidence="1 2">
    <name type="scientific">Methylobacterium aquaticum</name>
    <dbReference type="NCBI Taxonomy" id="270351"/>
    <lineage>
        <taxon>Bacteria</taxon>
        <taxon>Pseudomonadati</taxon>
        <taxon>Pseudomonadota</taxon>
        <taxon>Alphaproteobacteria</taxon>
        <taxon>Hyphomicrobiales</taxon>
        <taxon>Methylobacteriaceae</taxon>
        <taxon>Methylobacterium</taxon>
    </lineage>
</organism>
<accession>A0A1Y0ZCJ5</accession>
<gene>
    <name evidence="1" type="ORF">Maq22A_c28705</name>
</gene>
<reference evidence="2" key="2">
    <citation type="submission" date="2015-01" db="EMBL/GenBank/DDBJ databases">
        <title>Complete genome sequence of Methylobacterium aquaticum strain 22A.</title>
        <authorList>
            <person name="Tani A."/>
            <person name="Ogura Y."/>
            <person name="Hayashi T."/>
        </authorList>
    </citation>
    <scope>NUCLEOTIDE SEQUENCE [LARGE SCALE GENOMIC DNA]</scope>
    <source>
        <strain evidence="2">MA-22A</strain>
    </source>
</reference>
<dbReference type="STRING" id="270351.Maq22A_c28705"/>
<dbReference type="RefSeq" id="WP_060848565.1">
    <property type="nucleotide sequence ID" value="NZ_AP014704.1"/>
</dbReference>
<sequence length="135" mass="13814">MAKDNSNIATDAFDGAAVWATLSPEQQARIGAVALEAAVAGAIAEFFPDPAGRAGAEAQRVALKALETAALNIDGIDRTWIDGADGKPRFRIPSVVGLVCRACGCSQEDPCEEGCGWHDAVTCTVCAGSGEAAHV</sequence>
<evidence type="ECO:0000313" key="1">
    <source>
        <dbReference type="EMBL" id="BAR47247.1"/>
    </source>
</evidence>
<dbReference type="AlphaFoldDB" id="A0A1Y0ZCJ5"/>
<dbReference type="Proteomes" id="UP000061432">
    <property type="component" value="Chromosome"/>
</dbReference>
<dbReference type="KEGG" id="maqu:Maq22A_c28705"/>
<proteinExistence type="predicted"/>
<protein>
    <submittedName>
        <fullName evidence="1">Uncharacterized protein</fullName>
    </submittedName>
</protein>